<name>A0A934SRS4_9BURK</name>
<accession>A0A934SRS4</accession>
<keyword evidence="2" id="KW-1185">Reference proteome</keyword>
<dbReference type="EMBL" id="JAEPBG010000002">
    <property type="protein sequence ID" value="MBK4734300.1"/>
    <property type="molecule type" value="Genomic_DNA"/>
</dbReference>
<sequence length="64" mass="7149">MNIPEKTFQLSFSISVNKMSMPALLLETSLHSARFTYLITKNNALAHCQQIDKNSMLYSAGLVS</sequence>
<reference evidence="1" key="1">
    <citation type="submission" date="2021-01" db="EMBL/GenBank/DDBJ databases">
        <title>Genome sequence of strain Noviherbaspirillum sp. DKR-6.</title>
        <authorList>
            <person name="Chaudhary D.K."/>
        </authorList>
    </citation>
    <scope>NUCLEOTIDE SEQUENCE</scope>
    <source>
        <strain evidence="1">DKR-6</strain>
    </source>
</reference>
<protein>
    <submittedName>
        <fullName evidence="1">Uncharacterized protein</fullName>
    </submittedName>
</protein>
<dbReference type="AlphaFoldDB" id="A0A934SRS4"/>
<evidence type="ECO:0000313" key="1">
    <source>
        <dbReference type="EMBL" id="MBK4734300.1"/>
    </source>
</evidence>
<organism evidence="1 2">
    <name type="scientific">Noviherbaspirillum pedocola</name>
    <dbReference type="NCBI Taxonomy" id="2801341"/>
    <lineage>
        <taxon>Bacteria</taxon>
        <taxon>Pseudomonadati</taxon>
        <taxon>Pseudomonadota</taxon>
        <taxon>Betaproteobacteria</taxon>
        <taxon>Burkholderiales</taxon>
        <taxon>Oxalobacteraceae</taxon>
        <taxon>Noviherbaspirillum</taxon>
    </lineage>
</organism>
<proteinExistence type="predicted"/>
<dbReference type="RefSeq" id="WP_200591055.1">
    <property type="nucleotide sequence ID" value="NZ_JAEPBG010000002.1"/>
</dbReference>
<comment type="caution">
    <text evidence="1">The sequence shown here is derived from an EMBL/GenBank/DDBJ whole genome shotgun (WGS) entry which is preliminary data.</text>
</comment>
<evidence type="ECO:0000313" key="2">
    <source>
        <dbReference type="Proteomes" id="UP000622890"/>
    </source>
</evidence>
<gene>
    <name evidence="1" type="ORF">JJB74_06760</name>
</gene>
<dbReference type="Proteomes" id="UP000622890">
    <property type="component" value="Unassembled WGS sequence"/>
</dbReference>